<dbReference type="Proteomes" id="UP000114904">
    <property type="component" value="Segment"/>
</dbReference>
<organism evidence="1 2">
    <name type="scientific">Chinese giant salamander iridovirus</name>
    <dbReference type="NCBI Taxonomy" id="1213990"/>
    <lineage>
        <taxon>Viruses</taxon>
        <taxon>Varidnaviria</taxon>
        <taxon>Bamfordvirae</taxon>
        <taxon>Nucleocytoviricota</taxon>
        <taxon>Megaviricetes</taxon>
        <taxon>Pimascovirales</taxon>
        <taxon>Pimascovirales incertae sedis</taxon>
        <taxon>Iridoviridae</taxon>
        <taxon>Alphairidovirinae</taxon>
        <taxon>Ranavirus</taxon>
        <taxon>Ranavirus rana1</taxon>
        <taxon>Frog virus 3</taxon>
    </lineage>
</organism>
<dbReference type="EMBL" id="KF512820">
    <property type="protein sequence ID" value="AHA80896.1"/>
    <property type="molecule type" value="Genomic_DNA"/>
</dbReference>
<name>V5N023_FRG3V</name>
<protein>
    <submittedName>
        <fullName evidence="1">Uncharacterized protein</fullName>
    </submittedName>
</protein>
<evidence type="ECO:0000313" key="2">
    <source>
        <dbReference type="Proteomes" id="UP000114904"/>
    </source>
</evidence>
<proteinExistence type="predicted"/>
<accession>V5N023</accession>
<evidence type="ECO:0000313" key="1">
    <source>
        <dbReference type="EMBL" id="AHA80896.1"/>
    </source>
</evidence>
<reference evidence="1 2" key="1">
    <citation type="journal article" date="2014" name="Vet. Microbiol.">
        <title>Virion-associated viral proteins of a Chinese giant salamander (Andrias davidianus) iridovirus (genus Ranavirus) and functional study of the major capsid protein (MCP).</title>
        <authorList>
            <person name="Li W."/>
            <person name="Zhang X."/>
            <person name="Weng S."/>
            <person name="Zhao G."/>
            <person name="He J."/>
            <person name="Dong C."/>
        </authorList>
    </citation>
    <scope>NUCLEOTIDE SEQUENCE [LARGE SCALE GENOMIC DNA]</scope>
    <source>
        <strain evidence="1">CGSIV-HN1104</strain>
    </source>
</reference>
<sequence length="43" mass="5150">MRLKEYLKIHSHENLLKEYRDSLSSINVVTSQFYPHIFSPKIS</sequence>